<evidence type="ECO:0000256" key="1">
    <source>
        <dbReference type="ARBA" id="ARBA00022723"/>
    </source>
</evidence>
<dbReference type="AlphaFoldDB" id="A0A2T3W934"/>
<feature type="region of interest" description="Disordered" evidence="3">
    <location>
        <begin position="445"/>
        <end position="475"/>
    </location>
</feature>
<dbReference type="EMBL" id="PYSV01000006">
    <property type="protein sequence ID" value="PTA68337.1"/>
    <property type="molecule type" value="Genomic_DNA"/>
</dbReference>
<sequence length="507" mass="53193">MALLVALSAPERGAAVSAPAVLAQSAGAARAATPPAFPGAEGFGAAASGGRGGRVIYVTTLNASGTGSLQAALDQTGPRTVLFKVSGVIAGVPRLSQPDVTVAGQSSPGGVVLRGLNIEGDEVCEADGCPLPRVTPRNFIVRHLRLRPAGVGDDGLRLHRARLGIIDHVSVGNAQDEAVQISFSSDITVQRSLLAETVGDHAEFGGMLLNYSDPRRGFPLTRLSLHHNLWNRIVGRLPEISRENPSAAGTTADIEFSNNVAYDPSRPVAISNTSLVNSPARGYDTQPVYLRLNAVGNLFYAQPSRFSHGMFTLEGAGLPDEGYLPPGTPTRLFLSDNRINLYPGVQDHALIYCCNDFPEAAVGGGLPFASARPGFAAPARHPFPAITYHPSAGLLKELSRDVGAFPRDSMDRRLMGHVARGTFDPAPQDVNPVGDALQLDFTVPPAPPTDTDGDGLPDAWESAHGLKPTSAADGPATTLSARLLGVPGYTNLEVYLHGLSEQRIAGR</sequence>
<reference evidence="4 5" key="1">
    <citation type="submission" date="2018-03" db="EMBL/GenBank/DDBJ databases">
        <title>Draft genome of Deinococcus sp. OD32.</title>
        <authorList>
            <person name="Wang X.-P."/>
            <person name="Du Z.-J."/>
        </authorList>
    </citation>
    <scope>NUCLEOTIDE SEQUENCE [LARGE SCALE GENOMIC DNA]</scope>
    <source>
        <strain evidence="4 5">OD32</strain>
    </source>
</reference>
<evidence type="ECO:0000256" key="2">
    <source>
        <dbReference type="ARBA" id="ARBA00023180"/>
    </source>
</evidence>
<dbReference type="GO" id="GO:0046872">
    <property type="term" value="F:metal ion binding"/>
    <property type="evidence" value="ECO:0007669"/>
    <property type="project" value="UniProtKB-KW"/>
</dbReference>
<comment type="caution">
    <text evidence="4">The sequence shown here is derived from an EMBL/GenBank/DDBJ whole genome shotgun (WGS) entry which is preliminary data.</text>
</comment>
<keyword evidence="1" id="KW-0479">Metal-binding</keyword>
<gene>
    <name evidence="4" type="ORF">C8263_07800</name>
</gene>
<dbReference type="PANTHER" id="PTHR42970:SF1">
    <property type="entry name" value="PECTATE LYASE C-RELATED"/>
    <property type="match status" value="1"/>
</dbReference>
<evidence type="ECO:0000313" key="4">
    <source>
        <dbReference type="EMBL" id="PTA68337.1"/>
    </source>
</evidence>
<accession>A0A2T3W934</accession>
<dbReference type="InterPro" id="IPR011050">
    <property type="entry name" value="Pectin_lyase_fold/virulence"/>
</dbReference>
<keyword evidence="2" id="KW-0325">Glycoprotein</keyword>
<evidence type="ECO:0008006" key="6">
    <source>
        <dbReference type="Google" id="ProtNLM"/>
    </source>
</evidence>
<dbReference type="InterPro" id="IPR012334">
    <property type="entry name" value="Pectin_lyas_fold"/>
</dbReference>
<evidence type="ECO:0000256" key="3">
    <source>
        <dbReference type="SAM" id="MobiDB-lite"/>
    </source>
</evidence>
<organism evidence="4 5">
    <name type="scientific">Deinococcus arcticus</name>
    <dbReference type="NCBI Taxonomy" id="2136176"/>
    <lineage>
        <taxon>Bacteria</taxon>
        <taxon>Thermotogati</taxon>
        <taxon>Deinococcota</taxon>
        <taxon>Deinococci</taxon>
        <taxon>Deinococcales</taxon>
        <taxon>Deinococcaceae</taxon>
        <taxon>Deinococcus</taxon>
    </lineage>
</organism>
<dbReference type="SUPFAM" id="SSF51126">
    <property type="entry name" value="Pectin lyase-like"/>
    <property type="match status" value="1"/>
</dbReference>
<dbReference type="InterPro" id="IPR052063">
    <property type="entry name" value="Polysaccharide_Lyase_1"/>
</dbReference>
<keyword evidence="5" id="KW-1185">Reference proteome</keyword>
<dbReference type="Gene3D" id="2.160.20.10">
    <property type="entry name" value="Single-stranded right-handed beta-helix, Pectin lyase-like"/>
    <property type="match status" value="1"/>
</dbReference>
<proteinExistence type="predicted"/>
<dbReference type="Proteomes" id="UP000240317">
    <property type="component" value="Unassembled WGS sequence"/>
</dbReference>
<name>A0A2T3W934_9DEIO</name>
<evidence type="ECO:0000313" key="5">
    <source>
        <dbReference type="Proteomes" id="UP000240317"/>
    </source>
</evidence>
<dbReference type="PANTHER" id="PTHR42970">
    <property type="entry name" value="PECTATE LYASE C-RELATED"/>
    <property type="match status" value="1"/>
</dbReference>
<protein>
    <recommendedName>
        <fullName evidence="6">Pectate lyase</fullName>
    </recommendedName>
</protein>